<evidence type="ECO:0008006" key="3">
    <source>
        <dbReference type="Google" id="ProtNLM"/>
    </source>
</evidence>
<sequence>MSVTESGADGFVRYPASSTGEFVTFDAEWAALRAESTQRVDMRLNGVDDGNGGHGVPSNADLAVNQDNLGAVGHDAYGLRTRLSKDGDHARPTTFDAAIALTNGNFSSGSALLKVHDRWNTHLKTLLDACAQISNHLDYTTSAHAKDDVQIGGDLISVSKLNDYLK</sequence>
<accession>A0ABS4VAY9</accession>
<dbReference type="EMBL" id="JAGINS010000001">
    <property type="protein sequence ID" value="MBP2361075.1"/>
    <property type="molecule type" value="Genomic_DNA"/>
</dbReference>
<keyword evidence="2" id="KW-1185">Reference proteome</keyword>
<comment type="caution">
    <text evidence="1">The sequence shown here is derived from an EMBL/GenBank/DDBJ whole genome shotgun (WGS) entry which is preliminary data.</text>
</comment>
<evidence type="ECO:0000313" key="2">
    <source>
        <dbReference type="Proteomes" id="UP001519311"/>
    </source>
</evidence>
<gene>
    <name evidence="1" type="ORF">JOF59_003475</name>
</gene>
<reference evidence="1 2" key="1">
    <citation type="submission" date="2021-03" db="EMBL/GenBank/DDBJ databases">
        <title>Sequencing the genomes of 1000 actinobacteria strains.</title>
        <authorList>
            <person name="Klenk H.-P."/>
        </authorList>
    </citation>
    <scope>NUCLEOTIDE SEQUENCE [LARGE SCALE GENOMIC DNA]</scope>
    <source>
        <strain evidence="1 2">DSM 40843</strain>
    </source>
</reference>
<protein>
    <recommendedName>
        <fullName evidence="3">AG1 protein</fullName>
    </recommendedName>
</protein>
<organism evidence="1 2">
    <name type="scientific">Streptomyces clavifer</name>
    <dbReference type="NCBI Taxonomy" id="68188"/>
    <lineage>
        <taxon>Bacteria</taxon>
        <taxon>Bacillati</taxon>
        <taxon>Actinomycetota</taxon>
        <taxon>Actinomycetes</taxon>
        <taxon>Kitasatosporales</taxon>
        <taxon>Streptomycetaceae</taxon>
        <taxon>Streptomyces</taxon>
    </lineage>
</organism>
<dbReference type="Proteomes" id="UP001519311">
    <property type="component" value="Unassembled WGS sequence"/>
</dbReference>
<evidence type="ECO:0000313" key="1">
    <source>
        <dbReference type="EMBL" id="MBP2361075.1"/>
    </source>
</evidence>
<name>A0ABS4VAY9_9ACTN</name>
<proteinExistence type="predicted"/>